<dbReference type="CDD" id="cd07251">
    <property type="entry name" value="VOC_like"/>
    <property type="match status" value="1"/>
</dbReference>
<dbReference type="RefSeq" id="WP_011368838.1">
    <property type="nucleotide sequence ID" value="NC_007519.1"/>
</dbReference>
<dbReference type="Gene3D" id="3.10.180.10">
    <property type="entry name" value="2,3-Dihydroxybiphenyl 1,2-Dioxygenase, domain 1"/>
    <property type="match status" value="1"/>
</dbReference>
<dbReference type="InterPro" id="IPR029068">
    <property type="entry name" value="Glyas_Bleomycin-R_OHBP_Dase"/>
</dbReference>
<dbReference type="EMBL" id="CP000112">
    <property type="protein sequence ID" value="ABB39877.1"/>
    <property type="molecule type" value="Genomic_DNA"/>
</dbReference>
<evidence type="ECO:0000259" key="1">
    <source>
        <dbReference type="PROSITE" id="PS51819"/>
    </source>
</evidence>
<feature type="domain" description="VOC" evidence="1">
    <location>
        <begin position="9"/>
        <end position="131"/>
    </location>
</feature>
<sequence>MTHRKFEQRLNLVTIGVADLDRSRQFYRALGWTEVESPDAEHIAFFDMGGTWLALFPAGNLLEDIGMKGASPAPGGMTLAQNVRSEAEVEALLSTAEHAGARILSPAVHKPWGYSGYFADPDGTPWEVAYVPALPLDEKGMIRW</sequence>
<dbReference type="PROSITE" id="PS51819">
    <property type="entry name" value="VOC"/>
    <property type="match status" value="1"/>
</dbReference>
<dbReference type="Proteomes" id="UP000002710">
    <property type="component" value="Chromosome"/>
</dbReference>
<dbReference type="eggNOG" id="COG0346">
    <property type="taxonomic scope" value="Bacteria"/>
</dbReference>
<keyword evidence="3" id="KW-1185">Reference proteome</keyword>
<dbReference type="PANTHER" id="PTHR36503:SF1">
    <property type="entry name" value="BLR2520 PROTEIN"/>
    <property type="match status" value="1"/>
</dbReference>
<name>Q30WR9_OLEA2</name>
<accession>Q30WR9</accession>
<dbReference type="KEGG" id="dde:Dde_3083"/>
<dbReference type="STRING" id="207559.Dde_3083"/>
<dbReference type="PANTHER" id="PTHR36503">
    <property type="entry name" value="BLR2520 PROTEIN"/>
    <property type="match status" value="1"/>
</dbReference>
<reference evidence="2 3" key="1">
    <citation type="journal article" date="2011" name="J. Bacteriol.">
        <title>Complete genome sequence and updated annotation of Desulfovibrio alaskensis G20.</title>
        <authorList>
            <person name="Hauser L.J."/>
            <person name="Land M.L."/>
            <person name="Brown S.D."/>
            <person name="Larimer F."/>
            <person name="Keller K.L."/>
            <person name="Rapp-Giles B.J."/>
            <person name="Price M.N."/>
            <person name="Lin M."/>
            <person name="Bruce D.C."/>
            <person name="Detter J.C."/>
            <person name="Tapia R."/>
            <person name="Han C.S."/>
            <person name="Goodwin L.A."/>
            <person name="Cheng J.F."/>
            <person name="Pitluck S."/>
            <person name="Copeland A."/>
            <person name="Lucas S."/>
            <person name="Nolan M."/>
            <person name="Lapidus A.L."/>
            <person name="Palumbo A.V."/>
            <person name="Wall J.D."/>
        </authorList>
    </citation>
    <scope>NUCLEOTIDE SEQUENCE [LARGE SCALE GENOMIC DNA]</scope>
    <source>
        <strain evidence="3">ATCC BAA 1058 / DSM 17464 / G20</strain>
    </source>
</reference>
<keyword evidence="2" id="KW-0560">Oxidoreductase</keyword>
<proteinExistence type="predicted"/>
<evidence type="ECO:0000313" key="3">
    <source>
        <dbReference type="Proteomes" id="UP000002710"/>
    </source>
</evidence>
<dbReference type="SUPFAM" id="SSF54593">
    <property type="entry name" value="Glyoxalase/Bleomycin resistance protein/Dihydroxybiphenyl dioxygenase"/>
    <property type="match status" value="1"/>
</dbReference>
<organism evidence="2 3">
    <name type="scientific">Oleidesulfovibrio alaskensis (strain ATCC BAA-1058 / DSM 17464 / G20)</name>
    <name type="common">Desulfovibrio alaskensis</name>
    <dbReference type="NCBI Taxonomy" id="207559"/>
    <lineage>
        <taxon>Bacteria</taxon>
        <taxon>Pseudomonadati</taxon>
        <taxon>Thermodesulfobacteriota</taxon>
        <taxon>Desulfovibrionia</taxon>
        <taxon>Desulfovibrionales</taxon>
        <taxon>Desulfovibrionaceae</taxon>
        <taxon>Oleidesulfovibrio</taxon>
    </lineage>
</organism>
<dbReference type="AlphaFoldDB" id="Q30WR9"/>
<keyword evidence="2" id="KW-0223">Dioxygenase</keyword>
<gene>
    <name evidence="2" type="ordered locus">Dde_3083</name>
</gene>
<protein>
    <submittedName>
        <fullName evidence="2">Glyoxalase/bleomycin resistance protein/dioxygenase</fullName>
    </submittedName>
</protein>
<dbReference type="InterPro" id="IPR037523">
    <property type="entry name" value="VOC_core"/>
</dbReference>
<dbReference type="InterPro" id="IPR004360">
    <property type="entry name" value="Glyas_Fos-R_dOase_dom"/>
</dbReference>
<evidence type="ECO:0000313" key="2">
    <source>
        <dbReference type="EMBL" id="ABB39877.1"/>
    </source>
</evidence>
<dbReference type="GO" id="GO:0051213">
    <property type="term" value="F:dioxygenase activity"/>
    <property type="evidence" value="ECO:0007669"/>
    <property type="project" value="UniProtKB-KW"/>
</dbReference>
<dbReference type="HOGENOM" id="CLU_046006_18_0_7"/>
<dbReference type="Pfam" id="PF00903">
    <property type="entry name" value="Glyoxalase"/>
    <property type="match status" value="1"/>
</dbReference>